<sequence>MTNFIANSADVFGRVTLGEGSTIWFQSVLRGDSNTISIGKMSNIQDGTIVHVDHDASTVIEDYVTIGHACIIHGCTIHSGALIGMGATVLNHAKIGKNSLIGAGSLVTEGTIIPDNSLAFGSPARVIRQLTPEEIEKNRMNAEHYYELGQAYLKNEIPSFHSKGDDYEGN</sequence>
<comment type="caution">
    <text evidence="1">The sequence shown here is derived from an EMBL/GenBank/DDBJ whole genome shotgun (WGS) entry which is preliminary data.</text>
</comment>
<dbReference type="InterPro" id="IPR047324">
    <property type="entry name" value="LbH_gamma_CA-like"/>
</dbReference>
<dbReference type="InterPro" id="IPR001451">
    <property type="entry name" value="Hexapep"/>
</dbReference>
<accession>A0ABS3HJK8</accession>
<reference evidence="1 2" key="1">
    <citation type="submission" date="2021-03" db="EMBL/GenBank/DDBJ databases">
        <title>Enterococcal diversity collection.</title>
        <authorList>
            <person name="Gilmore M.S."/>
            <person name="Schwartzman J."/>
            <person name="Van Tyne D."/>
            <person name="Martin M."/>
            <person name="Earl A.M."/>
            <person name="Manson A.L."/>
            <person name="Straub T."/>
            <person name="Salamzade R."/>
            <person name="Saavedra J."/>
            <person name="Lebreton F."/>
            <person name="Prichula J."/>
            <person name="Schaufler K."/>
            <person name="Gaca A."/>
            <person name="Sgardioli B."/>
            <person name="Wagenaar J."/>
            <person name="Strong T."/>
        </authorList>
    </citation>
    <scope>NUCLEOTIDE SEQUENCE [LARGE SCALE GENOMIC DNA]</scope>
    <source>
        <strain evidence="1 2">MJM16</strain>
    </source>
</reference>
<protein>
    <submittedName>
        <fullName evidence="1">Gamma carbonic anhydrase family protein</fullName>
    </submittedName>
</protein>
<dbReference type="PANTHER" id="PTHR13061">
    <property type="entry name" value="DYNACTIN SUBUNIT P25"/>
    <property type="match status" value="1"/>
</dbReference>
<gene>
    <name evidence="1" type="ORF">JZO85_15360</name>
</gene>
<dbReference type="Proteomes" id="UP000664495">
    <property type="component" value="Unassembled WGS sequence"/>
</dbReference>
<organism evidence="1 2">
    <name type="scientific">Candidatus Enterococcus murrayae</name>
    <dbReference type="NCBI Taxonomy" id="2815321"/>
    <lineage>
        <taxon>Bacteria</taxon>
        <taxon>Bacillati</taxon>
        <taxon>Bacillota</taxon>
        <taxon>Bacilli</taxon>
        <taxon>Lactobacillales</taxon>
        <taxon>Enterococcaceae</taxon>
        <taxon>Enterococcus</taxon>
    </lineage>
</organism>
<evidence type="ECO:0000313" key="2">
    <source>
        <dbReference type="Proteomes" id="UP000664495"/>
    </source>
</evidence>
<dbReference type="Pfam" id="PF00132">
    <property type="entry name" value="Hexapep"/>
    <property type="match status" value="1"/>
</dbReference>
<dbReference type="InterPro" id="IPR011004">
    <property type="entry name" value="Trimer_LpxA-like_sf"/>
</dbReference>
<keyword evidence="2" id="KW-1185">Reference proteome</keyword>
<dbReference type="Gene3D" id="2.160.10.10">
    <property type="entry name" value="Hexapeptide repeat proteins"/>
    <property type="match status" value="1"/>
</dbReference>
<dbReference type="PANTHER" id="PTHR13061:SF29">
    <property type="entry name" value="GAMMA CARBONIC ANHYDRASE-LIKE 1, MITOCHONDRIAL-RELATED"/>
    <property type="match status" value="1"/>
</dbReference>
<dbReference type="CDD" id="cd04645">
    <property type="entry name" value="LbH_gamma_CA_like"/>
    <property type="match status" value="1"/>
</dbReference>
<dbReference type="InterPro" id="IPR050484">
    <property type="entry name" value="Transf_Hexapept/Carb_Anhydrase"/>
</dbReference>
<proteinExistence type="predicted"/>
<name>A0ABS3HJK8_9ENTE</name>
<evidence type="ECO:0000313" key="1">
    <source>
        <dbReference type="EMBL" id="MBO0453641.1"/>
    </source>
</evidence>
<dbReference type="SUPFAM" id="SSF51161">
    <property type="entry name" value="Trimeric LpxA-like enzymes"/>
    <property type="match status" value="1"/>
</dbReference>
<dbReference type="EMBL" id="JAFLVR010000035">
    <property type="protein sequence ID" value="MBO0453641.1"/>
    <property type="molecule type" value="Genomic_DNA"/>
</dbReference>
<dbReference type="RefSeq" id="WP_207109398.1">
    <property type="nucleotide sequence ID" value="NZ_JAFLVR010000035.1"/>
</dbReference>